<feature type="active site" description="Proton acceptor; specific for D-alanine" evidence="4">
    <location>
        <position position="36"/>
    </location>
</feature>
<organism evidence="9 10">
    <name type="scientific">Paraoerskovia marina</name>
    <dbReference type="NCBI Taxonomy" id="545619"/>
    <lineage>
        <taxon>Bacteria</taxon>
        <taxon>Bacillati</taxon>
        <taxon>Actinomycetota</taxon>
        <taxon>Actinomycetes</taxon>
        <taxon>Micrococcales</taxon>
        <taxon>Cellulomonadaceae</taxon>
        <taxon>Paraoerskovia</taxon>
    </lineage>
</organism>
<dbReference type="NCBIfam" id="TIGR00492">
    <property type="entry name" value="alr"/>
    <property type="match status" value="1"/>
</dbReference>
<feature type="compositionally biased region" description="Low complexity" evidence="7">
    <location>
        <begin position="396"/>
        <end position="410"/>
    </location>
</feature>
<dbReference type="InterPro" id="IPR009006">
    <property type="entry name" value="Ala_racemase/Decarboxylase_C"/>
</dbReference>
<gene>
    <name evidence="9" type="ORF">SAMN04489860_2413</name>
</gene>
<feature type="binding site" evidence="4 6">
    <location>
        <position position="136"/>
    </location>
    <ligand>
        <name>substrate</name>
    </ligand>
</feature>
<keyword evidence="2 4" id="KW-0663">Pyridoxal phosphate</keyword>
<evidence type="ECO:0000256" key="3">
    <source>
        <dbReference type="ARBA" id="ARBA00023235"/>
    </source>
</evidence>
<dbReference type="Pfam" id="PF00842">
    <property type="entry name" value="Ala_racemase_C"/>
    <property type="match status" value="1"/>
</dbReference>
<dbReference type="PANTHER" id="PTHR30511">
    <property type="entry name" value="ALANINE RACEMASE"/>
    <property type="match status" value="1"/>
</dbReference>
<feature type="modified residue" description="N6-(pyridoxal phosphate)lysine" evidence="4 5">
    <location>
        <position position="36"/>
    </location>
</feature>
<dbReference type="PANTHER" id="PTHR30511:SF0">
    <property type="entry name" value="ALANINE RACEMASE, CATABOLIC-RELATED"/>
    <property type="match status" value="1"/>
</dbReference>
<dbReference type="OrthoDB" id="9813814at2"/>
<dbReference type="InterPro" id="IPR001608">
    <property type="entry name" value="Ala_racemase_N"/>
</dbReference>
<dbReference type="EC" id="5.1.1.1" evidence="4"/>
<evidence type="ECO:0000313" key="9">
    <source>
        <dbReference type="EMBL" id="SDS80560.1"/>
    </source>
</evidence>
<name>A0A1H1V7G9_9CELL</name>
<feature type="binding site" evidence="4 6">
    <location>
        <position position="330"/>
    </location>
    <ligand>
        <name>substrate</name>
    </ligand>
</feature>
<dbReference type="SUPFAM" id="SSF51419">
    <property type="entry name" value="PLP-binding barrel"/>
    <property type="match status" value="1"/>
</dbReference>
<dbReference type="Pfam" id="PF01168">
    <property type="entry name" value="Ala_racemase_N"/>
    <property type="match status" value="1"/>
</dbReference>
<evidence type="ECO:0000313" key="10">
    <source>
        <dbReference type="Proteomes" id="UP000185663"/>
    </source>
</evidence>
<reference evidence="9 10" key="1">
    <citation type="submission" date="2016-10" db="EMBL/GenBank/DDBJ databases">
        <authorList>
            <person name="de Groot N.N."/>
        </authorList>
    </citation>
    <scope>NUCLEOTIDE SEQUENCE [LARGE SCALE GENOMIC DNA]</scope>
    <source>
        <strain evidence="9 10">DSM 22126</strain>
    </source>
</reference>
<dbReference type="InterPro" id="IPR029066">
    <property type="entry name" value="PLP-binding_barrel"/>
</dbReference>
<feature type="region of interest" description="Disordered" evidence="7">
    <location>
        <begin position="396"/>
        <end position="418"/>
    </location>
</feature>
<sequence length="418" mass="42779">MSTFPARAVVNLDAIAGNVRALADYAPTAQVMAVVKADAYGHGLVPSAQAAIAGGARWLGVAQVPEAIALRAAVPASAARVLTWLYAPGAPLAAALEADVDLSVHAGWALAEVVAAARETGRVARVHLKVDTGLGRNGLTPTDLEALLPDALRAQSEGAVELVGVWSHFAFADEPDHPTVLAQAEVFDEVVGRVEAAGAHLEVRHLANSAATLTAPRMHYDLVRPGLAVYGLTPVPQLGPAADHGLTPAMTVEAELANVKRIAAGHGVSYGHRYRTTRDTVLGVVPLGYSDGVPRHASGDLPAQPGGPLLVGATADGGGRLLRVAGRVCMDQFVLDLGPDATEQAGDVVRLFGPGTGADTDGLPTAQDWAEAAGTISYEIVTRIGARVPRVYVGGEATAGPSAQGAAAAESESKEKQA</sequence>
<dbReference type="FunFam" id="3.20.20.10:FF:000002">
    <property type="entry name" value="Alanine racemase"/>
    <property type="match status" value="1"/>
</dbReference>
<dbReference type="Gene3D" id="2.40.37.10">
    <property type="entry name" value="Lyase, Ornithine Decarboxylase, Chain A, domain 1"/>
    <property type="match status" value="1"/>
</dbReference>
<dbReference type="Proteomes" id="UP000185663">
    <property type="component" value="Chromosome I"/>
</dbReference>
<dbReference type="SUPFAM" id="SSF50621">
    <property type="entry name" value="Alanine racemase C-terminal domain-like"/>
    <property type="match status" value="1"/>
</dbReference>
<keyword evidence="3 4" id="KW-0413">Isomerase</keyword>
<evidence type="ECO:0000259" key="8">
    <source>
        <dbReference type="SMART" id="SM01005"/>
    </source>
</evidence>
<feature type="domain" description="Alanine racemase C-terminal" evidence="8">
    <location>
        <begin position="249"/>
        <end position="393"/>
    </location>
</feature>
<dbReference type="InterPro" id="IPR000821">
    <property type="entry name" value="Ala_racemase"/>
</dbReference>
<dbReference type="SMART" id="SM01005">
    <property type="entry name" value="Ala_racemase_C"/>
    <property type="match status" value="1"/>
</dbReference>
<feature type="active site" description="Proton acceptor; specific for L-alanine" evidence="4">
    <location>
        <position position="270"/>
    </location>
</feature>
<dbReference type="RefSeq" id="WP_083372657.1">
    <property type="nucleotide sequence ID" value="NZ_LT629776.1"/>
</dbReference>
<comment type="catalytic activity">
    <reaction evidence="4">
        <text>L-alanine = D-alanine</text>
        <dbReference type="Rhea" id="RHEA:20249"/>
        <dbReference type="ChEBI" id="CHEBI:57416"/>
        <dbReference type="ChEBI" id="CHEBI:57972"/>
        <dbReference type="EC" id="5.1.1.1"/>
    </reaction>
</comment>
<keyword evidence="10" id="KW-1185">Reference proteome</keyword>
<evidence type="ECO:0000256" key="1">
    <source>
        <dbReference type="ARBA" id="ARBA00001933"/>
    </source>
</evidence>
<evidence type="ECO:0000256" key="2">
    <source>
        <dbReference type="ARBA" id="ARBA00022898"/>
    </source>
</evidence>
<protein>
    <recommendedName>
        <fullName evidence="4">Alanine racemase</fullName>
        <ecNumber evidence="4">5.1.1.1</ecNumber>
    </recommendedName>
</protein>
<accession>A0A1H1V7G9</accession>
<dbReference type="PROSITE" id="PS00395">
    <property type="entry name" value="ALANINE_RACEMASE"/>
    <property type="match status" value="1"/>
</dbReference>
<dbReference type="InterPro" id="IPR020622">
    <property type="entry name" value="Ala_racemase_pyridoxalP-BS"/>
</dbReference>
<dbReference type="HAMAP" id="MF_01201">
    <property type="entry name" value="Ala_racemase"/>
    <property type="match status" value="1"/>
</dbReference>
<dbReference type="STRING" id="545619.SAMN04489860_2413"/>
<dbReference type="CDD" id="cd00430">
    <property type="entry name" value="PLPDE_III_AR"/>
    <property type="match status" value="1"/>
</dbReference>
<dbReference type="EMBL" id="LT629776">
    <property type="protein sequence ID" value="SDS80560.1"/>
    <property type="molecule type" value="Genomic_DNA"/>
</dbReference>
<comment type="similarity">
    <text evidence="4">Belongs to the alanine racemase family.</text>
</comment>
<dbReference type="GO" id="GO:0009252">
    <property type="term" value="P:peptidoglycan biosynthetic process"/>
    <property type="evidence" value="ECO:0007669"/>
    <property type="project" value="TreeGrafter"/>
</dbReference>
<comment type="cofactor">
    <cofactor evidence="1 4 5">
        <name>pyridoxal 5'-phosphate</name>
        <dbReference type="ChEBI" id="CHEBI:597326"/>
    </cofactor>
</comment>
<comment type="pathway">
    <text evidence="4">Amino-acid biosynthesis; D-alanine biosynthesis; D-alanine from L-alanine: step 1/1.</text>
</comment>
<dbReference type="GO" id="GO:0030632">
    <property type="term" value="P:D-alanine biosynthetic process"/>
    <property type="evidence" value="ECO:0007669"/>
    <property type="project" value="UniProtKB-UniRule"/>
</dbReference>
<dbReference type="InterPro" id="IPR011079">
    <property type="entry name" value="Ala_racemase_C"/>
</dbReference>
<dbReference type="UniPathway" id="UPA00042">
    <property type="reaction ID" value="UER00497"/>
</dbReference>
<dbReference type="GO" id="GO:0008784">
    <property type="term" value="F:alanine racemase activity"/>
    <property type="evidence" value="ECO:0007669"/>
    <property type="project" value="UniProtKB-UniRule"/>
</dbReference>
<dbReference type="GO" id="GO:0030170">
    <property type="term" value="F:pyridoxal phosphate binding"/>
    <property type="evidence" value="ECO:0007669"/>
    <property type="project" value="UniProtKB-UniRule"/>
</dbReference>
<proteinExistence type="inferred from homology"/>
<comment type="function">
    <text evidence="4">Catalyzes the interconversion of L-alanine and D-alanine. May also act on other amino acids.</text>
</comment>
<evidence type="ECO:0000256" key="5">
    <source>
        <dbReference type="PIRSR" id="PIRSR600821-50"/>
    </source>
</evidence>
<evidence type="ECO:0000256" key="4">
    <source>
        <dbReference type="HAMAP-Rule" id="MF_01201"/>
    </source>
</evidence>
<dbReference type="AlphaFoldDB" id="A0A1H1V7G9"/>
<evidence type="ECO:0000256" key="7">
    <source>
        <dbReference type="SAM" id="MobiDB-lite"/>
    </source>
</evidence>
<dbReference type="eggNOG" id="COG0787">
    <property type="taxonomic scope" value="Bacteria"/>
</dbReference>
<evidence type="ECO:0000256" key="6">
    <source>
        <dbReference type="PIRSR" id="PIRSR600821-52"/>
    </source>
</evidence>
<dbReference type="PRINTS" id="PR00992">
    <property type="entry name" value="ALARACEMASE"/>
</dbReference>
<dbReference type="Gene3D" id="3.20.20.10">
    <property type="entry name" value="Alanine racemase"/>
    <property type="match status" value="1"/>
</dbReference>
<dbReference type="GO" id="GO:0005829">
    <property type="term" value="C:cytosol"/>
    <property type="evidence" value="ECO:0007669"/>
    <property type="project" value="TreeGrafter"/>
</dbReference>